<reference evidence="3" key="1">
    <citation type="submission" date="2025-08" db="UniProtKB">
        <authorList>
            <consortium name="RefSeq"/>
        </authorList>
    </citation>
    <scope>IDENTIFICATION</scope>
    <source>
        <tissue evidence="3">Whole organism</tissue>
    </source>
</reference>
<proteinExistence type="predicted"/>
<evidence type="ECO:0000313" key="2">
    <source>
        <dbReference type="Proteomes" id="UP000504606"/>
    </source>
</evidence>
<keyword evidence="1" id="KW-0472">Membrane</keyword>
<dbReference type="GeneID" id="113208719"/>
<name>A0A6J1SLL3_FRAOC</name>
<evidence type="ECO:0000256" key="1">
    <source>
        <dbReference type="SAM" id="Phobius"/>
    </source>
</evidence>
<keyword evidence="2" id="KW-1185">Reference proteome</keyword>
<keyword evidence="1" id="KW-0812">Transmembrane</keyword>
<protein>
    <submittedName>
        <fullName evidence="3">Uncharacterized protein LOC113208719</fullName>
    </submittedName>
</protein>
<accession>A0A6J1SLL3</accession>
<organism evidence="2 3">
    <name type="scientific">Frankliniella occidentalis</name>
    <name type="common">Western flower thrips</name>
    <name type="synonym">Euthrips occidentalis</name>
    <dbReference type="NCBI Taxonomy" id="133901"/>
    <lineage>
        <taxon>Eukaryota</taxon>
        <taxon>Metazoa</taxon>
        <taxon>Ecdysozoa</taxon>
        <taxon>Arthropoda</taxon>
        <taxon>Hexapoda</taxon>
        <taxon>Insecta</taxon>
        <taxon>Pterygota</taxon>
        <taxon>Neoptera</taxon>
        <taxon>Paraneoptera</taxon>
        <taxon>Thysanoptera</taxon>
        <taxon>Terebrantia</taxon>
        <taxon>Thripoidea</taxon>
        <taxon>Thripidae</taxon>
        <taxon>Frankliniella</taxon>
    </lineage>
</organism>
<gene>
    <name evidence="3" type="primary">LOC113208719</name>
</gene>
<sequence>MAMTRCLLDTAAATCSCPLCGCHQQQQRTGPAPAARPAAPRRRHYPSFTGMAPLLLWTAVVAALASLGSVGVSAMPMLTDQGQRAEPYVPTAILEWYLQQRDLQQRDMQQREADLDQPPVQQLQPSEIQQQFREWLTTQLARLPAPVEQGEEANKALVGPPQPKRGNYMALCHFKICNMGRKRSGRLQSQDLP</sequence>
<keyword evidence="1" id="KW-1133">Transmembrane helix</keyword>
<dbReference type="KEGG" id="foc:113208719"/>
<dbReference type="RefSeq" id="XP_026281643.1">
    <property type="nucleotide sequence ID" value="XM_026425858.2"/>
</dbReference>
<feature type="transmembrane region" description="Helical" evidence="1">
    <location>
        <begin position="54"/>
        <end position="74"/>
    </location>
</feature>
<dbReference type="Proteomes" id="UP000504606">
    <property type="component" value="Unplaced"/>
</dbReference>
<evidence type="ECO:0000313" key="3">
    <source>
        <dbReference type="RefSeq" id="XP_026281643.1"/>
    </source>
</evidence>
<dbReference type="AlphaFoldDB" id="A0A6J1SLL3"/>